<dbReference type="EMBL" id="CYZT01000427">
    <property type="protein sequence ID" value="CUP62607.1"/>
    <property type="molecule type" value="Genomic_DNA"/>
</dbReference>
<sequence>MSDGITSGVNWTRLYRRLRAREKARAMVVLPTPGMSSSRMWPPARMASSTFASTSSLPTTARRTSPRMAAASLLPSMETPSLSSVLPSILAEL</sequence>
<protein>
    <submittedName>
        <fullName evidence="1">Uncharacterized protein</fullName>
    </submittedName>
</protein>
<name>A0A174PTZ5_FLAPL</name>
<dbReference type="Proteomes" id="UP000095746">
    <property type="component" value="Unassembled WGS sequence"/>
</dbReference>
<dbReference type="AlphaFoldDB" id="A0A174PTZ5"/>
<gene>
    <name evidence="1" type="ORF">ERS852411_03385</name>
</gene>
<organism evidence="1 2">
    <name type="scientific">Flavonifractor plautii</name>
    <name type="common">Fusobacterium plautii</name>
    <dbReference type="NCBI Taxonomy" id="292800"/>
    <lineage>
        <taxon>Bacteria</taxon>
        <taxon>Bacillati</taxon>
        <taxon>Bacillota</taxon>
        <taxon>Clostridia</taxon>
        <taxon>Eubacteriales</taxon>
        <taxon>Oscillospiraceae</taxon>
        <taxon>Flavonifractor</taxon>
    </lineage>
</organism>
<proteinExistence type="predicted"/>
<accession>A0A174PTZ5</accession>
<evidence type="ECO:0000313" key="1">
    <source>
        <dbReference type="EMBL" id="CUP62607.1"/>
    </source>
</evidence>
<reference evidence="1 2" key="1">
    <citation type="submission" date="2015-09" db="EMBL/GenBank/DDBJ databases">
        <authorList>
            <consortium name="Pathogen Informatics"/>
        </authorList>
    </citation>
    <scope>NUCLEOTIDE SEQUENCE [LARGE SCALE GENOMIC DNA]</scope>
    <source>
        <strain evidence="1 2">2789STDY5608854</strain>
    </source>
</reference>
<evidence type="ECO:0000313" key="2">
    <source>
        <dbReference type="Proteomes" id="UP000095746"/>
    </source>
</evidence>